<comment type="caution">
    <text evidence="2">The sequence shown here is derived from an EMBL/GenBank/DDBJ whole genome shotgun (WGS) entry which is preliminary data.</text>
</comment>
<sequence>MRNDVIRVWGISEDDNATDGHPFRPGPRLEALKARTPLDRLRTSGGGSHHDHELSVLAFQESPVAQYVVGRRPDKTLAPELIQQLRKWLDDCQDGHVGHESCPRRCTPELPTRVVDIGDDNSSSIRLRINQSGTRGHYTRKIDPKIFPKTLSDAIKVCRVIGIRYIWIDALCIIQDDQQDKAREICQMGRTYRDATLTIMAASAKSVYAGFLDDTKVDAPEAKLPFHLGRDSFGAVFVRSSFDSHPYFLDEEPMFKRAWNFQEMLLSSRIIMFDSYQTTLKCGREDFWPAVATHLHSQFRLSSILSDQYSTLKEFHLEALAKKYLEKSSVLKAQDAEASISLRANSAPSARCGPR</sequence>
<proteinExistence type="predicted"/>
<dbReference type="OrthoDB" id="5362512at2759"/>
<dbReference type="InterPro" id="IPR010730">
    <property type="entry name" value="HET"/>
</dbReference>
<organism evidence="2 3">
    <name type="scientific">Cylindrodendrum hubeiense</name>
    <dbReference type="NCBI Taxonomy" id="595255"/>
    <lineage>
        <taxon>Eukaryota</taxon>
        <taxon>Fungi</taxon>
        <taxon>Dikarya</taxon>
        <taxon>Ascomycota</taxon>
        <taxon>Pezizomycotina</taxon>
        <taxon>Sordariomycetes</taxon>
        <taxon>Hypocreomycetidae</taxon>
        <taxon>Hypocreales</taxon>
        <taxon>Nectriaceae</taxon>
        <taxon>Cylindrodendrum</taxon>
    </lineage>
</organism>
<dbReference type="AlphaFoldDB" id="A0A9P5LF66"/>
<feature type="domain" description="Heterokaryon incompatibility" evidence="1">
    <location>
        <begin position="143"/>
        <end position="263"/>
    </location>
</feature>
<keyword evidence="3" id="KW-1185">Reference proteome</keyword>
<dbReference type="Proteomes" id="UP000722485">
    <property type="component" value="Unassembled WGS sequence"/>
</dbReference>
<dbReference type="Pfam" id="PF06985">
    <property type="entry name" value="HET"/>
    <property type="match status" value="1"/>
</dbReference>
<gene>
    <name evidence="2" type="ORF">G7Z17_g6444</name>
</gene>
<name>A0A9P5LF66_9HYPO</name>
<protein>
    <recommendedName>
        <fullName evidence="1">Heterokaryon incompatibility domain-containing protein</fullName>
    </recommendedName>
</protein>
<evidence type="ECO:0000259" key="1">
    <source>
        <dbReference type="Pfam" id="PF06985"/>
    </source>
</evidence>
<dbReference type="PANTHER" id="PTHR33112">
    <property type="entry name" value="DOMAIN PROTEIN, PUTATIVE-RELATED"/>
    <property type="match status" value="1"/>
</dbReference>
<accession>A0A9P5LF66</accession>
<dbReference type="EMBL" id="JAANBB010000124">
    <property type="protein sequence ID" value="KAF7549356.1"/>
    <property type="molecule type" value="Genomic_DNA"/>
</dbReference>
<dbReference type="PANTHER" id="PTHR33112:SF16">
    <property type="entry name" value="HETEROKARYON INCOMPATIBILITY DOMAIN-CONTAINING PROTEIN"/>
    <property type="match status" value="1"/>
</dbReference>
<evidence type="ECO:0000313" key="3">
    <source>
        <dbReference type="Proteomes" id="UP000722485"/>
    </source>
</evidence>
<reference evidence="2" key="1">
    <citation type="submission" date="2020-03" db="EMBL/GenBank/DDBJ databases">
        <title>Draft Genome Sequence of Cylindrodendrum hubeiense.</title>
        <authorList>
            <person name="Buettner E."/>
            <person name="Kellner H."/>
        </authorList>
    </citation>
    <scope>NUCLEOTIDE SEQUENCE</scope>
    <source>
        <strain evidence="2">IHI 201604</strain>
    </source>
</reference>
<evidence type="ECO:0000313" key="2">
    <source>
        <dbReference type="EMBL" id="KAF7549356.1"/>
    </source>
</evidence>